<reference evidence="1 2" key="1">
    <citation type="submission" date="2021-01" db="EMBL/GenBank/DDBJ databases">
        <title>Entomomonas sp. F2A isolated from a house cricket (Acheta domesticus).</title>
        <authorList>
            <person name="Spergser J."/>
            <person name="Busse H.-J."/>
        </authorList>
    </citation>
    <scope>NUCLEOTIDE SEQUENCE [LARGE SCALE GENOMIC DNA]</scope>
    <source>
        <strain evidence="1 2">F2A</strain>
    </source>
</reference>
<name>A0A974RY76_9GAMM</name>
<sequence length="184" mass="21225">MSNQACIEAYDKHKNLKLAADEVGIKWQQLYTILIKEGVKVTGDKARYGSDSDKLAAEGERIFKELVPIAKDLNAEQFQSKIDFDVLGYSVDVKTSTLKKSNCRSESKRWAFSLKKQEYFADFFVCIAIKDNKLHKIYLIPCELVRYYQSISMSENGSKWDDYLVKPEDLLDFFKSLPTKETVH</sequence>
<dbReference type="KEGG" id="eaz:JHT90_06570"/>
<accession>A0A974RY76</accession>
<keyword evidence="2" id="KW-1185">Reference proteome</keyword>
<evidence type="ECO:0008006" key="3">
    <source>
        <dbReference type="Google" id="ProtNLM"/>
    </source>
</evidence>
<proteinExistence type="predicted"/>
<gene>
    <name evidence="1" type="ORF">JHT90_06570</name>
</gene>
<protein>
    <recommendedName>
        <fullName evidence="3">Restriction endonuclease</fullName>
    </recommendedName>
</protein>
<dbReference type="AlphaFoldDB" id="A0A974RY76"/>
<dbReference type="Proteomes" id="UP000595278">
    <property type="component" value="Chromosome"/>
</dbReference>
<dbReference type="EMBL" id="CP067393">
    <property type="protein sequence ID" value="QQP86902.1"/>
    <property type="molecule type" value="Genomic_DNA"/>
</dbReference>
<evidence type="ECO:0000313" key="2">
    <source>
        <dbReference type="Proteomes" id="UP000595278"/>
    </source>
</evidence>
<evidence type="ECO:0000313" key="1">
    <source>
        <dbReference type="EMBL" id="QQP86902.1"/>
    </source>
</evidence>
<organism evidence="1 2">
    <name type="scientific">Entomomonas asaccharolytica</name>
    <dbReference type="NCBI Taxonomy" id="2785331"/>
    <lineage>
        <taxon>Bacteria</taxon>
        <taxon>Pseudomonadati</taxon>
        <taxon>Pseudomonadota</taxon>
        <taxon>Gammaproteobacteria</taxon>
        <taxon>Pseudomonadales</taxon>
        <taxon>Pseudomonadaceae</taxon>
        <taxon>Entomomonas</taxon>
    </lineage>
</organism>
<dbReference type="RefSeq" id="WP_201095386.1">
    <property type="nucleotide sequence ID" value="NZ_CP067393.1"/>
</dbReference>